<dbReference type="SMART" id="SM00478">
    <property type="entry name" value="ENDO3c"/>
    <property type="match status" value="1"/>
</dbReference>
<dbReference type="GO" id="GO:0006285">
    <property type="term" value="P:base-excision repair, AP site formation"/>
    <property type="evidence" value="ECO:0007669"/>
    <property type="project" value="UniProtKB-UniRule"/>
</dbReference>
<comment type="function">
    <text evidence="13">Bifunctional DNA N-glycosylase with associated apurinic/apyrimidinic (AP) lyase function that catalyzes the first step in base excision repair (BER), the primary repair pathway for the repair of oxidative DNA damage. The DNA N-glycosylase activity releases the damaged DNA base from DNA by cleaving the N-glycosidic bond, leaving an AP site. The AP lyase activity cleaves the phosphodiester bond 3' to the AP site by a beta-elimination. Primarily recognizes and repairs oxidative base damage of pyrimidines.</text>
</comment>
<dbReference type="InterPro" id="IPR023170">
    <property type="entry name" value="HhH_base_excis_C"/>
</dbReference>
<dbReference type="AlphaFoldDB" id="A0A0R3W986"/>
<dbReference type="PANTHER" id="PTHR43286">
    <property type="entry name" value="ENDONUCLEASE III-LIKE PROTEIN 1"/>
    <property type="match status" value="1"/>
</dbReference>
<dbReference type="GO" id="GO:0051539">
    <property type="term" value="F:4 iron, 4 sulfur cluster binding"/>
    <property type="evidence" value="ECO:0007669"/>
    <property type="project" value="UniProtKB-KW"/>
</dbReference>
<evidence type="ECO:0000256" key="1">
    <source>
        <dbReference type="ARBA" id="ARBA00001966"/>
    </source>
</evidence>
<dbReference type="InterPro" id="IPR004036">
    <property type="entry name" value="Endonuclease-III-like_CS2"/>
</dbReference>
<evidence type="ECO:0000256" key="6">
    <source>
        <dbReference type="ARBA" id="ARBA00022801"/>
    </source>
</evidence>
<dbReference type="PROSITE" id="PS00764">
    <property type="entry name" value="ENDONUCLEASE_III_1"/>
    <property type="match status" value="1"/>
</dbReference>
<evidence type="ECO:0000256" key="3">
    <source>
        <dbReference type="ARBA" id="ARBA00022485"/>
    </source>
</evidence>
<keyword evidence="7" id="KW-0408">Iron</keyword>
<dbReference type="EMBL" id="UYRS01018560">
    <property type="protein sequence ID" value="VDK37682.1"/>
    <property type="molecule type" value="Genomic_DNA"/>
</dbReference>
<dbReference type="GO" id="GO:0006289">
    <property type="term" value="P:nucleotide-excision repair"/>
    <property type="evidence" value="ECO:0007669"/>
    <property type="project" value="TreeGrafter"/>
</dbReference>
<comment type="subcellular location">
    <subcellularLocation>
        <location evidence="13">Nucleus</location>
    </subcellularLocation>
    <subcellularLocation>
        <location evidence="13">Mitochondrion</location>
    </subcellularLocation>
</comment>
<dbReference type="EC" id="3.2.2.-" evidence="13"/>
<organism evidence="18">
    <name type="scientific">Taenia asiatica</name>
    <name type="common">Asian tapeworm</name>
    <dbReference type="NCBI Taxonomy" id="60517"/>
    <lineage>
        <taxon>Eukaryota</taxon>
        <taxon>Metazoa</taxon>
        <taxon>Spiralia</taxon>
        <taxon>Lophotrochozoa</taxon>
        <taxon>Platyhelminthes</taxon>
        <taxon>Cestoda</taxon>
        <taxon>Eucestoda</taxon>
        <taxon>Cyclophyllidea</taxon>
        <taxon>Taeniidae</taxon>
        <taxon>Taenia</taxon>
    </lineage>
</organism>
<evidence type="ECO:0000256" key="12">
    <source>
        <dbReference type="ARBA" id="ARBA00044632"/>
    </source>
</evidence>
<comment type="cofactor">
    <cofactor evidence="1">
        <name>[4Fe-4S] cluster</name>
        <dbReference type="ChEBI" id="CHEBI:49883"/>
    </cofactor>
</comment>
<evidence type="ECO:0000256" key="7">
    <source>
        <dbReference type="ARBA" id="ARBA00023004"/>
    </source>
</evidence>
<evidence type="ECO:0000256" key="11">
    <source>
        <dbReference type="ARBA" id="ARBA00023295"/>
    </source>
</evidence>
<evidence type="ECO:0000259" key="15">
    <source>
        <dbReference type="SMART" id="SM00478"/>
    </source>
</evidence>
<protein>
    <recommendedName>
        <fullName evidence="13">Endonuclease III homolog</fullName>
        <ecNumber evidence="13">3.2.2.-</ecNumber>
        <ecNumber evidence="13">4.2.99.18</ecNumber>
    </recommendedName>
    <alternativeName>
        <fullName evidence="13">Bifunctional DNA N-glycosylase/DNA-(apurinic or apyrimidinic site) lyase</fullName>
        <shortName evidence="13">DNA glycosylase/AP lyase</shortName>
    </alternativeName>
</protein>
<dbReference type="GO" id="GO:0005634">
    <property type="term" value="C:nucleus"/>
    <property type="evidence" value="ECO:0007669"/>
    <property type="project" value="UniProtKB-SubCell"/>
</dbReference>
<dbReference type="WBParaSite" id="TASK_0000699301-mRNA-1">
    <property type="protein sequence ID" value="TASK_0000699301-mRNA-1"/>
    <property type="gene ID" value="TASK_0000699301"/>
</dbReference>
<accession>A0A0R3W986</accession>
<dbReference type="InterPro" id="IPR011257">
    <property type="entry name" value="DNA_glycosylase"/>
</dbReference>
<dbReference type="Pfam" id="PF00730">
    <property type="entry name" value="HhH-GPD"/>
    <property type="match status" value="1"/>
</dbReference>
<evidence type="ECO:0000256" key="8">
    <source>
        <dbReference type="ARBA" id="ARBA00023014"/>
    </source>
</evidence>
<dbReference type="STRING" id="60517.A0A0R3W986"/>
<evidence type="ECO:0000256" key="4">
    <source>
        <dbReference type="ARBA" id="ARBA00022723"/>
    </source>
</evidence>
<evidence type="ECO:0000256" key="13">
    <source>
        <dbReference type="HAMAP-Rule" id="MF_03183"/>
    </source>
</evidence>
<proteinExistence type="inferred from homology"/>
<reference evidence="18" key="1">
    <citation type="submission" date="2017-02" db="UniProtKB">
        <authorList>
            <consortium name="WormBaseParasite"/>
        </authorList>
    </citation>
    <scope>IDENTIFICATION</scope>
</reference>
<comment type="caution">
    <text evidence="13">Lacks conserved residue(s) required for the propagation of feature annotation.</text>
</comment>
<dbReference type="Pfam" id="PF00633">
    <property type="entry name" value="HHH"/>
    <property type="match status" value="1"/>
</dbReference>
<keyword evidence="8" id="KW-0411">Iron-sulfur</keyword>
<dbReference type="SUPFAM" id="SSF48150">
    <property type="entry name" value="DNA-glycosylase"/>
    <property type="match status" value="1"/>
</dbReference>
<evidence type="ECO:0000256" key="9">
    <source>
        <dbReference type="ARBA" id="ARBA00023204"/>
    </source>
</evidence>
<evidence type="ECO:0000313" key="16">
    <source>
        <dbReference type="EMBL" id="VDK37682.1"/>
    </source>
</evidence>
<gene>
    <name evidence="13" type="primary">NTH1</name>
    <name evidence="16" type="ORF">TASK_LOCUS6994</name>
</gene>
<dbReference type="FunFam" id="1.10.1670.10:FF:000003">
    <property type="entry name" value="Endonuclease III homolog"/>
    <property type="match status" value="1"/>
</dbReference>
<keyword evidence="10 13" id="KW-0456">Lyase</keyword>
<comment type="catalytic activity">
    <reaction evidence="12 13">
        <text>2'-deoxyribonucleotide-(2'-deoxyribose 5'-phosphate)-2'-deoxyribonucleotide-DNA = a 3'-end 2'-deoxyribonucleotide-(2,3-dehydro-2,3-deoxyribose 5'-phosphate)-DNA + a 5'-end 5'-phospho-2'-deoxyribonucleoside-DNA + H(+)</text>
        <dbReference type="Rhea" id="RHEA:66592"/>
        <dbReference type="Rhea" id="RHEA-COMP:13180"/>
        <dbReference type="Rhea" id="RHEA-COMP:16897"/>
        <dbReference type="Rhea" id="RHEA-COMP:17067"/>
        <dbReference type="ChEBI" id="CHEBI:15378"/>
        <dbReference type="ChEBI" id="CHEBI:136412"/>
        <dbReference type="ChEBI" id="CHEBI:157695"/>
        <dbReference type="ChEBI" id="CHEBI:167181"/>
        <dbReference type="EC" id="4.2.99.18"/>
    </reaction>
</comment>
<dbReference type="InterPro" id="IPR003265">
    <property type="entry name" value="HhH-GPD_domain"/>
</dbReference>
<dbReference type="GO" id="GO:0005739">
    <property type="term" value="C:mitochondrion"/>
    <property type="evidence" value="ECO:0007669"/>
    <property type="project" value="UniProtKB-SubCell"/>
</dbReference>
<dbReference type="GO" id="GO:0046872">
    <property type="term" value="F:metal ion binding"/>
    <property type="evidence" value="ECO:0007669"/>
    <property type="project" value="UniProtKB-KW"/>
</dbReference>
<keyword evidence="5 13" id="KW-0227">DNA damage</keyword>
<dbReference type="OrthoDB" id="2099276at2759"/>
<feature type="compositionally biased region" description="Acidic residues" evidence="14">
    <location>
        <begin position="284"/>
        <end position="302"/>
    </location>
</feature>
<evidence type="ECO:0000256" key="10">
    <source>
        <dbReference type="ARBA" id="ARBA00023239"/>
    </source>
</evidence>
<evidence type="ECO:0000256" key="2">
    <source>
        <dbReference type="ARBA" id="ARBA00008343"/>
    </source>
</evidence>
<feature type="region of interest" description="Disordered" evidence="14">
    <location>
        <begin position="274"/>
        <end position="312"/>
    </location>
</feature>
<reference evidence="16 17" key="2">
    <citation type="submission" date="2018-11" db="EMBL/GenBank/DDBJ databases">
        <authorList>
            <consortium name="Pathogen Informatics"/>
        </authorList>
    </citation>
    <scope>NUCLEOTIDE SEQUENCE [LARGE SCALE GENOMIC DNA]</scope>
</reference>
<dbReference type="HAMAP" id="MF_03183">
    <property type="entry name" value="Endonuclease_III_Nth"/>
    <property type="match status" value="1"/>
</dbReference>
<dbReference type="GO" id="GO:0140078">
    <property type="term" value="F:class I DNA-(apurinic or apyrimidinic site) endonuclease activity"/>
    <property type="evidence" value="ECO:0007669"/>
    <property type="project" value="UniProtKB-EC"/>
</dbReference>
<evidence type="ECO:0000256" key="5">
    <source>
        <dbReference type="ARBA" id="ARBA00022763"/>
    </source>
</evidence>
<keyword evidence="13" id="KW-0539">Nucleus</keyword>
<keyword evidence="4" id="KW-0479">Metal-binding</keyword>
<keyword evidence="17" id="KW-1185">Reference proteome</keyword>
<sequence length="330" mass="36998">MKRTRQRVNPTSAGDIEDVFPELRWQPPDWFTTFENILVMRKKANAPVDSMGCHALADKDADSKTLRLQTLLGLMLSSQTKDEVTSSAMARLIDRGVANLTALRNISETELAHLLQPVSFYRLLLQLVFKALIPPCGYFQTKARNIKRVAQILTDSHDGDIPKTLAGLLALPGVGPKMAHLAMKVAWDQITGIGVDTHVHRIANRLKWVPKPTKSPEETRVALESWLPRDLWGEVNQLLVGFGQQICLPARPKCSCCLNASICPFATKFASTSRKKRSKQTDSSFEEGEVEEGDEEEEEEEEKEKVVQQVDNEAEVQIVGDRLKRKASRK</sequence>
<dbReference type="GO" id="GO:0003677">
    <property type="term" value="F:DNA binding"/>
    <property type="evidence" value="ECO:0007669"/>
    <property type="project" value="UniProtKB-UniRule"/>
</dbReference>
<evidence type="ECO:0000313" key="17">
    <source>
        <dbReference type="Proteomes" id="UP000282613"/>
    </source>
</evidence>
<keyword evidence="6 13" id="KW-0378">Hydrolase</keyword>
<dbReference type="PROSITE" id="PS01155">
    <property type="entry name" value="ENDONUCLEASE_III_2"/>
    <property type="match status" value="1"/>
</dbReference>
<dbReference type="Proteomes" id="UP000282613">
    <property type="component" value="Unassembled WGS sequence"/>
</dbReference>
<dbReference type="CDD" id="cd00056">
    <property type="entry name" value="ENDO3c"/>
    <property type="match status" value="1"/>
</dbReference>
<evidence type="ECO:0000313" key="18">
    <source>
        <dbReference type="WBParaSite" id="TASK_0000699301-mRNA-1"/>
    </source>
</evidence>
<dbReference type="GO" id="GO:0000703">
    <property type="term" value="F:oxidized pyrimidine nucleobase lesion DNA N-glycosylase activity"/>
    <property type="evidence" value="ECO:0007669"/>
    <property type="project" value="UniProtKB-UniRule"/>
</dbReference>
<feature type="domain" description="HhH-GPD" evidence="15">
    <location>
        <begin position="76"/>
        <end position="245"/>
    </location>
</feature>
<dbReference type="PANTHER" id="PTHR43286:SF1">
    <property type="entry name" value="ENDONUCLEASE III-LIKE PROTEIN 1"/>
    <property type="match status" value="1"/>
</dbReference>
<dbReference type="InterPro" id="IPR000445">
    <property type="entry name" value="HhH_motif"/>
</dbReference>
<name>A0A0R3W986_TAEAS</name>
<keyword evidence="13" id="KW-0496">Mitochondrion</keyword>
<dbReference type="InterPro" id="IPR004035">
    <property type="entry name" value="Endouclease-III_FeS-bd_BS"/>
</dbReference>
<dbReference type="Gene3D" id="1.10.1670.10">
    <property type="entry name" value="Helix-hairpin-Helix base-excision DNA repair enzymes (C-terminal)"/>
    <property type="match status" value="1"/>
</dbReference>
<dbReference type="Gene3D" id="1.10.340.30">
    <property type="entry name" value="Hypothetical protein, domain 2"/>
    <property type="match status" value="2"/>
</dbReference>
<dbReference type="EC" id="4.2.99.18" evidence="13"/>
<dbReference type="InterPro" id="IPR030841">
    <property type="entry name" value="NTH1"/>
</dbReference>
<comment type="similarity">
    <text evidence="2 13">Belongs to the Nth/MutY family.</text>
</comment>
<keyword evidence="11 13" id="KW-0326">Glycosidase</keyword>
<keyword evidence="9 13" id="KW-0234">DNA repair</keyword>
<keyword evidence="3" id="KW-0004">4Fe-4S</keyword>
<evidence type="ECO:0000256" key="14">
    <source>
        <dbReference type="SAM" id="MobiDB-lite"/>
    </source>
</evidence>